<proteinExistence type="predicted"/>
<evidence type="ECO:0000256" key="2">
    <source>
        <dbReference type="ARBA" id="ARBA00022448"/>
    </source>
</evidence>
<feature type="transmembrane region" description="Helical" evidence="10">
    <location>
        <begin position="162"/>
        <end position="184"/>
    </location>
</feature>
<evidence type="ECO:0000256" key="4">
    <source>
        <dbReference type="ARBA" id="ARBA00022475"/>
    </source>
</evidence>
<feature type="transmembrane region" description="Helical" evidence="10">
    <location>
        <begin position="423"/>
        <end position="441"/>
    </location>
</feature>
<keyword evidence="6 10" id="KW-1133">Transmembrane helix</keyword>
<dbReference type="NCBIfam" id="TIGR00797">
    <property type="entry name" value="matE"/>
    <property type="match status" value="1"/>
</dbReference>
<evidence type="ECO:0000256" key="5">
    <source>
        <dbReference type="ARBA" id="ARBA00022692"/>
    </source>
</evidence>
<gene>
    <name evidence="11" type="ORF">DU002_01130</name>
</gene>
<feature type="transmembrane region" description="Helical" evidence="10">
    <location>
        <begin position="15"/>
        <end position="35"/>
    </location>
</feature>
<dbReference type="CDD" id="cd13131">
    <property type="entry name" value="MATE_NorM_like"/>
    <property type="match status" value="1"/>
</dbReference>
<dbReference type="Proteomes" id="UP000252558">
    <property type="component" value="Unassembled WGS sequence"/>
</dbReference>
<dbReference type="InterPro" id="IPR002528">
    <property type="entry name" value="MATE_fam"/>
</dbReference>
<evidence type="ECO:0000256" key="1">
    <source>
        <dbReference type="ARBA" id="ARBA00004429"/>
    </source>
</evidence>
<feature type="transmembrane region" description="Helical" evidence="10">
    <location>
        <begin position="351"/>
        <end position="369"/>
    </location>
</feature>
<dbReference type="EMBL" id="QPID01000001">
    <property type="protein sequence ID" value="RCU52603.1"/>
    <property type="molecule type" value="Genomic_DNA"/>
</dbReference>
<comment type="caution">
    <text evidence="11">The sequence shown here is derived from an EMBL/GenBank/DDBJ whole genome shotgun (WGS) entry which is preliminary data.</text>
</comment>
<dbReference type="PANTHER" id="PTHR43298:SF2">
    <property type="entry name" value="FMN_FAD EXPORTER YEEO-RELATED"/>
    <property type="match status" value="1"/>
</dbReference>
<dbReference type="InterPro" id="IPR048279">
    <property type="entry name" value="MdtK-like"/>
</dbReference>
<feature type="transmembrane region" description="Helical" evidence="10">
    <location>
        <begin position="244"/>
        <end position="267"/>
    </location>
</feature>
<reference evidence="11 12" key="1">
    <citation type="submission" date="2018-07" db="EMBL/GenBank/DDBJ databases">
        <title>Corallincola holothuriorum sp. nov., a new facultative anaerobe isolated from sea cucumber Apostichopus japonicus.</title>
        <authorList>
            <person name="Xia H."/>
        </authorList>
    </citation>
    <scope>NUCLEOTIDE SEQUENCE [LARGE SCALE GENOMIC DNA]</scope>
    <source>
        <strain evidence="11 12">C4</strain>
    </source>
</reference>
<feature type="transmembrane region" description="Helical" evidence="10">
    <location>
        <begin position="129"/>
        <end position="150"/>
    </location>
</feature>
<keyword evidence="7" id="KW-0406">Ion transport</keyword>
<dbReference type="PIRSF" id="PIRSF006603">
    <property type="entry name" value="DinF"/>
    <property type="match status" value="1"/>
</dbReference>
<feature type="transmembrane region" description="Helical" evidence="10">
    <location>
        <begin position="389"/>
        <end position="411"/>
    </location>
</feature>
<dbReference type="GO" id="GO:0005886">
    <property type="term" value="C:plasma membrane"/>
    <property type="evidence" value="ECO:0007669"/>
    <property type="project" value="UniProtKB-SubCell"/>
</dbReference>
<evidence type="ECO:0000256" key="7">
    <source>
        <dbReference type="ARBA" id="ARBA00023065"/>
    </source>
</evidence>
<evidence type="ECO:0000256" key="10">
    <source>
        <dbReference type="SAM" id="Phobius"/>
    </source>
</evidence>
<feature type="transmembrane region" description="Helical" evidence="10">
    <location>
        <begin position="321"/>
        <end position="339"/>
    </location>
</feature>
<evidence type="ECO:0000313" key="11">
    <source>
        <dbReference type="EMBL" id="RCU52603.1"/>
    </source>
</evidence>
<dbReference type="AlphaFoldDB" id="A0A368NRP4"/>
<dbReference type="RefSeq" id="WP_114336511.1">
    <property type="nucleotide sequence ID" value="NZ_QPID01000001.1"/>
</dbReference>
<dbReference type="PANTHER" id="PTHR43298">
    <property type="entry name" value="MULTIDRUG RESISTANCE PROTEIN NORM-RELATED"/>
    <property type="match status" value="1"/>
</dbReference>
<evidence type="ECO:0000256" key="6">
    <source>
        <dbReference type="ARBA" id="ARBA00022989"/>
    </source>
</evidence>
<dbReference type="Pfam" id="PF01554">
    <property type="entry name" value="MatE"/>
    <property type="match status" value="2"/>
</dbReference>
<protein>
    <recommendedName>
        <fullName evidence="9">Multidrug-efflux transporter</fullName>
    </recommendedName>
</protein>
<dbReference type="InterPro" id="IPR050222">
    <property type="entry name" value="MATE_MdtK"/>
</dbReference>
<sequence length="455" mass="49112">MKVISAKFTREIRQILRLCLPIFAANLATTVMSFIDTTMAGTVSPTDLAAVAVATSIWLPVLLLVQGLIMALSPITAHYYGAQAQHKIANAVWQTGYLGLAMVAILLLCSPVVPIIIESMVDDPHLAELTLGYLKGIVWSAPAFVVFQVLRNMSEGMDFTRPIMLIGLLGLILNVPANYVFIYGKFGLPALGGAGCGWATAIVNWCMMLGMMLYVRRHPHYKKVSLVEVIPALHWHQIRSLLRLGIPISLSLFFEVSLFAVVALLVAPLGAAHVAGHQVAINFSSMIFMIPLSIGMAVTIRVGINLGAKRSEDALYSVKSGIAFGLLIALVTAVATVVLRNLIADVYTDDNHVIDLAASLLLLAAIYQLPDTVQAIGAGALRGYKDSKAIFIITLAAYWGIGLPIGYILGMTDIMVPAMGAKGFWIGFIAGLSSAAILFGLRLNQYRVKSHWQKR</sequence>
<keyword evidence="2" id="KW-0813">Transport</keyword>
<dbReference type="GO" id="GO:0015297">
    <property type="term" value="F:antiporter activity"/>
    <property type="evidence" value="ECO:0007669"/>
    <property type="project" value="UniProtKB-KW"/>
</dbReference>
<dbReference type="OrthoDB" id="9780160at2"/>
<keyword evidence="4" id="KW-1003">Cell membrane</keyword>
<comment type="subcellular location">
    <subcellularLocation>
        <location evidence="1">Cell inner membrane</location>
        <topology evidence="1">Multi-pass membrane protein</topology>
    </subcellularLocation>
</comment>
<dbReference type="GO" id="GO:0042910">
    <property type="term" value="F:xenobiotic transmembrane transporter activity"/>
    <property type="evidence" value="ECO:0007669"/>
    <property type="project" value="InterPro"/>
</dbReference>
<evidence type="ECO:0000256" key="9">
    <source>
        <dbReference type="ARBA" id="ARBA00031636"/>
    </source>
</evidence>
<feature type="transmembrane region" description="Helical" evidence="10">
    <location>
        <begin position="190"/>
        <end position="215"/>
    </location>
</feature>
<feature type="transmembrane region" description="Helical" evidence="10">
    <location>
        <begin position="279"/>
        <end position="300"/>
    </location>
</feature>
<keyword evidence="8 10" id="KW-0472">Membrane</keyword>
<evidence type="ECO:0000313" key="12">
    <source>
        <dbReference type="Proteomes" id="UP000252558"/>
    </source>
</evidence>
<keyword evidence="5 10" id="KW-0812">Transmembrane</keyword>
<feature type="transmembrane region" description="Helical" evidence="10">
    <location>
        <begin position="96"/>
        <end position="117"/>
    </location>
</feature>
<organism evidence="11 12">
    <name type="scientific">Corallincola holothuriorum</name>
    <dbReference type="NCBI Taxonomy" id="2282215"/>
    <lineage>
        <taxon>Bacteria</taxon>
        <taxon>Pseudomonadati</taxon>
        <taxon>Pseudomonadota</taxon>
        <taxon>Gammaproteobacteria</taxon>
        <taxon>Alteromonadales</taxon>
        <taxon>Psychromonadaceae</taxon>
        <taxon>Corallincola</taxon>
    </lineage>
</organism>
<keyword evidence="12" id="KW-1185">Reference proteome</keyword>
<accession>A0A368NRP4</accession>
<feature type="transmembrane region" description="Helical" evidence="10">
    <location>
        <begin position="55"/>
        <end position="75"/>
    </location>
</feature>
<dbReference type="GO" id="GO:0006811">
    <property type="term" value="P:monoatomic ion transport"/>
    <property type="evidence" value="ECO:0007669"/>
    <property type="project" value="UniProtKB-KW"/>
</dbReference>
<evidence type="ECO:0000256" key="3">
    <source>
        <dbReference type="ARBA" id="ARBA00022449"/>
    </source>
</evidence>
<keyword evidence="3" id="KW-0050">Antiport</keyword>
<name>A0A368NRP4_9GAMM</name>
<evidence type="ECO:0000256" key="8">
    <source>
        <dbReference type="ARBA" id="ARBA00023136"/>
    </source>
</evidence>